<dbReference type="Pfam" id="PF07690">
    <property type="entry name" value="MFS_1"/>
    <property type="match status" value="1"/>
</dbReference>
<evidence type="ECO:0000313" key="9">
    <source>
        <dbReference type="EMBL" id="PLM44211.1"/>
    </source>
</evidence>
<keyword evidence="6 7" id="KW-0472">Membrane</keyword>
<keyword evidence="2" id="KW-0813">Transport</keyword>
<dbReference type="GO" id="GO:0022857">
    <property type="term" value="F:transmembrane transporter activity"/>
    <property type="evidence" value="ECO:0007669"/>
    <property type="project" value="InterPro"/>
</dbReference>
<dbReference type="EMBL" id="PIET01002155">
    <property type="protein sequence ID" value="PLM44211.1"/>
    <property type="molecule type" value="Genomic_DNA"/>
</dbReference>
<comment type="caution">
    <text evidence="9">The sequence shown here is derived from an EMBL/GenBank/DDBJ whole genome shotgun (WGS) entry which is preliminary data.</text>
</comment>
<dbReference type="Gene3D" id="1.20.1720.10">
    <property type="entry name" value="Multidrug resistance protein D"/>
    <property type="match status" value="1"/>
</dbReference>
<feature type="transmembrane region" description="Helical" evidence="7">
    <location>
        <begin position="33"/>
        <end position="55"/>
    </location>
</feature>
<evidence type="ECO:0000256" key="3">
    <source>
        <dbReference type="ARBA" id="ARBA00022475"/>
    </source>
</evidence>
<dbReference type="PROSITE" id="PS50850">
    <property type="entry name" value="MFS"/>
    <property type="match status" value="1"/>
</dbReference>
<comment type="subcellular location">
    <subcellularLocation>
        <location evidence="1">Cell membrane</location>
        <topology evidence="1">Multi-pass membrane protein</topology>
    </subcellularLocation>
</comment>
<dbReference type="SUPFAM" id="SSF103473">
    <property type="entry name" value="MFS general substrate transporter"/>
    <property type="match status" value="1"/>
</dbReference>
<feature type="domain" description="Major facilitator superfamily (MFS) profile" evidence="8">
    <location>
        <begin position="4"/>
        <end position="81"/>
    </location>
</feature>
<dbReference type="InterPro" id="IPR011701">
    <property type="entry name" value="MFS"/>
</dbReference>
<reference evidence="9 10" key="1">
    <citation type="submission" date="2017-11" db="EMBL/GenBank/DDBJ databases">
        <authorList>
            <person name="Han C.G."/>
        </authorList>
    </citation>
    <scope>NUCLEOTIDE SEQUENCE [LARGE SCALE GENOMIC DNA]</scope>
    <source>
        <strain evidence="9 10">A2</strain>
    </source>
</reference>
<keyword evidence="3" id="KW-1003">Cell membrane</keyword>
<organism evidence="9 10">
    <name type="scientific">Klebsiella michiganensis</name>
    <dbReference type="NCBI Taxonomy" id="1134687"/>
    <lineage>
        <taxon>Bacteria</taxon>
        <taxon>Pseudomonadati</taxon>
        <taxon>Pseudomonadota</taxon>
        <taxon>Gammaproteobacteria</taxon>
        <taxon>Enterobacterales</taxon>
        <taxon>Enterobacteriaceae</taxon>
        <taxon>Klebsiella/Raoultella group</taxon>
        <taxon>Klebsiella</taxon>
    </lineage>
</organism>
<protein>
    <submittedName>
        <fullName evidence="9">MFS transporter</fullName>
    </submittedName>
</protein>
<evidence type="ECO:0000256" key="6">
    <source>
        <dbReference type="ARBA" id="ARBA00023136"/>
    </source>
</evidence>
<dbReference type="Proteomes" id="UP000234661">
    <property type="component" value="Unassembled WGS sequence"/>
</dbReference>
<proteinExistence type="predicted"/>
<evidence type="ECO:0000256" key="5">
    <source>
        <dbReference type="ARBA" id="ARBA00022989"/>
    </source>
</evidence>
<evidence type="ECO:0000313" key="10">
    <source>
        <dbReference type="Proteomes" id="UP000234661"/>
    </source>
</evidence>
<evidence type="ECO:0000256" key="2">
    <source>
        <dbReference type="ARBA" id="ARBA00022448"/>
    </source>
</evidence>
<dbReference type="AlphaFoldDB" id="A0A2J4Y0C3"/>
<name>A0A2J4Y0C3_9ENTR</name>
<evidence type="ECO:0000256" key="7">
    <source>
        <dbReference type="SAM" id="Phobius"/>
    </source>
</evidence>
<evidence type="ECO:0000256" key="1">
    <source>
        <dbReference type="ARBA" id="ARBA00004651"/>
    </source>
</evidence>
<dbReference type="InterPro" id="IPR036259">
    <property type="entry name" value="MFS_trans_sf"/>
</dbReference>
<keyword evidence="4 7" id="KW-0812">Transmembrane</keyword>
<evidence type="ECO:0000259" key="8">
    <source>
        <dbReference type="PROSITE" id="PS50850"/>
    </source>
</evidence>
<gene>
    <name evidence="9" type="ORF">CWM85_37505</name>
</gene>
<feature type="non-terminal residue" evidence="9">
    <location>
        <position position="81"/>
    </location>
</feature>
<evidence type="ECO:0000256" key="4">
    <source>
        <dbReference type="ARBA" id="ARBA00022692"/>
    </source>
</evidence>
<dbReference type="PANTHER" id="PTHR42718:SF46">
    <property type="entry name" value="BLR6921 PROTEIN"/>
    <property type="match status" value="1"/>
</dbReference>
<accession>A0A2J4Y0C3</accession>
<sequence>MSGLALLVASAFFMEFLDGTVIATALPDMAKAFGVTAIDLNIGISAYLLTLAVLIPANGWVAERFGARNVFTLAPVSLYTS</sequence>
<reference evidence="9 10" key="2">
    <citation type="submission" date="2018-01" db="EMBL/GenBank/DDBJ databases">
        <title>Genomic study of Klebsiella pneumoniae.</title>
        <authorList>
            <person name="Yang Y."/>
            <person name="Bicalho R."/>
        </authorList>
    </citation>
    <scope>NUCLEOTIDE SEQUENCE [LARGE SCALE GENOMIC DNA]</scope>
    <source>
        <strain evidence="9 10">A2</strain>
    </source>
</reference>
<keyword evidence="5 7" id="KW-1133">Transmembrane helix</keyword>
<dbReference type="PANTHER" id="PTHR42718">
    <property type="entry name" value="MAJOR FACILITATOR SUPERFAMILY MULTIDRUG TRANSPORTER MFSC"/>
    <property type="match status" value="1"/>
</dbReference>
<dbReference type="InterPro" id="IPR020846">
    <property type="entry name" value="MFS_dom"/>
</dbReference>
<dbReference type="GO" id="GO:0005886">
    <property type="term" value="C:plasma membrane"/>
    <property type="evidence" value="ECO:0007669"/>
    <property type="project" value="UniProtKB-SubCell"/>
</dbReference>